<name>A0AAD6GJ77_9EURO</name>
<reference evidence="1 2" key="1">
    <citation type="journal article" date="2023" name="IMA Fungus">
        <title>Comparative genomic study of the Penicillium genus elucidates a diverse pangenome and 15 lateral gene transfer events.</title>
        <authorList>
            <person name="Petersen C."/>
            <person name="Sorensen T."/>
            <person name="Nielsen M.R."/>
            <person name="Sondergaard T.E."/>
            <person name="Sorensen J.L."/>
            <person name="Fitzpatrick D.A."/>
            <person name="Frisvad J.C."/>
            <person name="Nielsen K.L."/>
        </authorList>
    </citation>
    <scope>NUCLEOTIDE SEQUENCE [LARGE SCALE GENOMIC DNA]</scope>
    <source>
        <strain evidence="1 2">IBT 35679</strain>
    </source>
</reference>
<proteinExistence type="predicted"/>
<dbReference type="AlphaFoldDB" id="A0AAD6GJ77"/>
<comment type="caution">
    <text evidence="1">The sequence shown here is derived from an EMBL/GenBank/DDBJ whole genome shotgun (WGS) entry which is preliminary data.</text>
</comment>
<evidence type="ECO:0000313" key="1">
    <source>
        <dbReference type="EMBL" id="KAJ5547168.1"/>
    </source>
</evidence>
<gene>
    <name evidence="1" type="ORF">N7494_004753</name>
</gene>
<evidence type="ECO:0000313" key="2">
    <source>
        <dbReference type="Proteomes" id="UP001220324"/>
    </source>
</evidence>
<accession>A0AAD6GJ77</accession>
<sequence length="69" mass="7852">MAHSSRSIQLRLSYSSTPQAEHYRTMALHHPQIEPPTPLNDRNSTIEPQRMLRHQFTGDLSLALGRGSE</sequence>
<dbReference type="Proteomes" id="UP001220324">
    <property type="component" value="Unassembled WGS sequence"/>
</dbReference>
<keyword evidence="2" id="KW-1185">Reference proteome</keyword>
<dbReference type="EMBL" id="JAQIZZ010000003">
    <property type="protein sequence ID" value="KAJ5547168.1"/>
    <property type="molecule type" value="Genomic_DNA"/>
</dbReference>
<organism evidence="1 2">
    <name type="scientific">Penicillium frequentans</name>
    <dbReference type="NCBI Taxonomy" id="3151616"/>
    <lineage>
        <taxon>Eukaryota</taxon>
        <taxon>Fungi</taxon>
        <taxon>Dikarya</taxon>
        <taxon>Ascomycota</taxon>
        <taxon>Pezizomycotina</taxon>
        <taxon>Eurotiomycetes</taxon>
        <taxon>Eurotiomycetidae</taxon>
        <taxon>Eurotiales</taxon>
        <taxon>Aspergillaceae</taxon>
        <taxon>Penicillium</taxon>
    </lineage>
</organism>
<protein>
    <submittedName>
        <fullName evidence="1">Uncharacterized protein</fullName>
    </submittedName>
</protein>